<name>A0AAV5J3W1_9ROSI</name>
<organism evidence="1 2">
    <name type="scientific">Rubroshorea leprosula</name>
    <dbReference type="NCBI Taxonomy" id="152421"/>
    <lineage>
        <taxon>Eukaryota</taxon>
        <taxon>Viridiplantae</taxon>
        <taxon>Streptophyta</taxon>
        <taxon>Embryophyta</taxon>
        <taxon>Tracheophyta</taxon>
        <taxon>Spermatophyta</taxon>
        <taxon>Magnoliopsida</taxon>
        <taxon>eudicotyledons</taxon>
        <taxon>Gunneridae</taxon>
        <taxon>Pentapetalae</taxon>
        <taxon>rosids</taxon>
        <taxon>malvids</taxon>
        <taxon>Malvales</taxon>
        <taxon>Dipterocarpaceae</taxon>
        <taxon>Rubroshorea</taxon>
    </lineage>
</organism>
<gene>
    <name evidence="1" type="ORF">SLEP1_g18594</name>
</gene>
<dbReference type="Proteomes" id="UP001054252">
    <property type="component" value="Unassembled WGS sequence"/>
</dbReference>
<dbReference type="EMBL" id="BPVZ01000025">
    <property type="protein sequence ID" value="GKV06746.1"/>
    <property type="molecule type" value="Genomic_DNA"/>
</dbReference>
<evidence type="ECO:0000313" key="2">
    <source>
        <dbReference type="Proteomes" id="UP001054252"/>
    </source>
</evidence>
<keyword evidence="2" id="KW-1185">Reference proteome</keyword>
<accession>A0AAV5J3W1</accession>
<sequence>MTLSAPKFQTDRQTICTSKDLILPVCWSSSAFDSGL</sequence>
<comment type="caution">
    <text evidence="1">The sequence shown here is derived from an EMBL/GenBank/DDBJ whole genome shotgun (WGS) entry which is preliminary data.</text>
</comment>
<reference evidence="1 2" key="1">
    <citation type="journal article" date="2021" name="Commun. Biol.">
        <title>The genome of Shorea leprosula (Dipterocarpaceae) highlights the ecological relevance of drought in aseasonal tropical rainforests.</title>
        <authorList>
            <person name="Ng K.K.S."/>
            <person name="Kobayashi M.J."/>
            <person name="Fawcett J.A."/>
            <person name="Hatakeyama M."/>
            <person name="Paape T."/>
            <person name="Ng C.H."/>
            <person name="Ang C.C."/>
            <person name="Tnah L.H."/>
            <person name="Lee C.T."/>
            <person name="Nishiyama T."/>
            <person name="Sese J."/>
            <person name="O'Brien M.J."/>
            <person name="Copetti D."/>
            <person name="Mohd Noor M.I."/>
            <person name="Ong R.C."/>
            <person name="Putra M."/>
            <person name="Sireger I.Z."/>
            <person name="Indrioko S."/>
            <person name="Kosugi Y."/>
            <person name="Izuno A."/>
            <person name="Isagi Y."/>
            <person name="Lee S.L."/>
            <person name="Shimizu K.K."/>
        </authorList>
    </citation>
    <scope>NUCLEOTIDE SEQUENCE [LARGE SCALE GENOMIC DNA]</scope>
    <source>
        <strain evidence="1">214</strain>
    </source>
</reference>
<dbReference type="AlphaFoldDB" id="A0AAV5J3W1"/>
<evidence type="ECO:0000313" key="1">
    <source>
        <dbReference type="EMBL" id="GKV06746.1"/>
    </source>
</evidence>
<proteinExistence type="predicted"/>
<protein>
    <submittedName>
        <fullName evidence="1">Uncharacterized protein</fullName>
    </submittedName>
</protein>